<proteinExistence type="predicted"/>
<evidence type="ECO:0000313" key="2">
    <source>
        <dbReference type="EMBL" id="MBV0922834.1"/>
    </source>
</evidence>
<dbReference type="Proteomes" id="UP000766550">
    <property type="component" value="Unassembled WGS sequence"/>
</dbReference>
<comment type="caution">
    <text evidence="2">The sequence shown here is derived from an EMBL/GenBank/DDBJ whole genome shotgun (WGS) entry which is preliminary data.</text>
</comment>
<feature type="region of interest" description="Disordered" evidence="1">
    <location>
        <begin position="95"/>
        <end position="117"/>
    </location>
</feature>
<dbReference type="RefSeq" id="WP_162316006.1">
    <property type="nucleotide sequence ID" value="NZ_JAHQXF010000001.1"/>
</dbReference>
<evidence type="ECO:0000256" key="1">
    <source>
        <dbReference type="SAM" id="MobiDB-lite"/>
    </source>
</evidence>
<gene>
    <name evidence="2" type="ORF">KTS45_01350</name>
</gene>
<protein>
    <submittedName>
        <fullName evidence="2">Uncharacterized protein</fullName>
    </submittedName>
</protein>
<dbReference type="AlphaFoldDB" id="A0A8J7Y7S8"/>
<keyword evidence="3" id="KW-1185">Reference proteome</keyword>
<feature type="compositionally biased region" description="Polar residues" evidence="1">
    <location>
        <begin position="108"/>
        <end position="117"/>
    </location>
</feature>
<feature type="compositionally biased region" description="Basic and acidic residues" evidence="1">
    <location>
        <begin position="95"/>
        <end position="107"/>
    </location>
</feature>
<dbReference type="EMBL" id="JAHQXF010000001">
    <property type="protein sequence ID" value="MBV0922834.1"/>
    <property type="molecule type" value="Genomic_DNA"/>
</dbReference>
<sequence>MSDTETETIELTESEGREVINALSEHRVAESGRDERRALNVKEFLQREFGFKDEHFDSDEHTLDDAFIDVFDSDDDHEIEFSRPEASEIVDALADHDDHSSETELRSKFQQQFDQRL</sequence>
<name>A0A8J7Y7S8_9EURY</name>
<reference evidence="2 3" key="1">
    <citation type="submission" date="2021-06" db="EMBL/GenBank/DDBJ databases">
        <title>New haloarchaea isolates fom saline soil.</title>
        <authorList>
            <person name="Duran-Viseras A."/>
            <person name="Sanchez-Porro C.S."/>
            <person name="Ventosa A."/>
        </authorList>
    </citation>
    <scope>NUCLEOTIDE SEQUENCE [LARGE SCALE GENOMIC DNA]</scope>
    <source>
        <strain evidence="2 3">JCM 183640</strain>
    </source>
</reference>
<evidence type="ECO:0000313" key="3">
    <source>
        <dbReference type="Proteomes" id="UP000766550"/>
    </source>
</evidence>
<organism evidence="2 3">
    <name type="scientific">Haloarcula limicola</name>
    <dbReference type="NCBI Taxonomy" id="1429915"/>
    <lineage>
        <taxon>Archaea</taxon>
        <taxon>Methanobacteriati</taxon>
        <taxon>Methanobacteriota</taxon>
        <taxon>Stenosarchaea group</taxon>
        <taxon>Halobacteria</taxon>
        <taxon>Halobacteriales</taxon>
        <taxon>Haloarculaceae</taxon>
        <taxon>Haloarcula</taxon>
    </lineage>
</organism>
<accession>A0A8J7Y7S8</accession>
<dbReference type="OrthoDB" id="260317at2157"/>